<feature type="region of interest" description="Disordered" evidence="7">
    <location>
        <begin position="113"/>
        <end position="132"/>
    </location>
</feature>
<evidence type="ECO:0000256" key="3">
    <source>
        <dbReference type="ARBA" id="ARBA00022475"/>
    </source>
</evidence>
<dbReference type="EMBL" id="SMCP01000005">
    <property type="protein sequence ID" value="TCV87317.1"/>
    <property type="molecule type" value="Genomic_DNA"/>
</dbReference>
<evidence type="ECO:0000256" key="2">
    <source>
        <dbReference type="ARBA" id="ARBA00010388"/>
    </source>
</evidence>
<feature type="transmembrane region" description="Helical" evidence="8">
    <location>
        <begin position="71"/>
        <end position="95"/>
    </location>
</feature>
<name>A0A4R3Y683_9PAST</name>
<dbReference type="AlphaFoldDB" id="A0A4R3Y683"/>
<keyword evidence="6 8" id="KW-0472">Membrane</keyword>
<comment type="subcellular location">
    <subcellularLocation>
        <location evidence="1">Cell membrane</location>
        <topology evidence="1">Multi-pass membrane protein</topology>
    </subcellularLocation>
</comment>
<dbReference type="EMBL" id="VDGV01000124">
    <property type="protein sequence ID" value="TNG88322.1"/>
    <property type="molecule type" value="Genomic_DNA"/>
</dbReference>
<evidence type="ECO:0000256" key="1">
    <source>
        <dbReference type="ARBA" id="ARBA00004651"/>
    </source>
</evidence>
<dbReference type="Proteomes" id="UP000305526">
    <property type="component" value="Unassembled WGS sequence"/>
</dbReference>
<comment type="similarity">
    <text evidence="2">Belongs to the CPA3 antiporters (TC 2.A.63) subunit C family.</text>
</comment>
<reference evidence="10 12" key="2">
    <citation type="submission" date="2019-05" db="EMBL/GenBank/DDBJ databases">
        <title>Pasteurellaceae isolates from reptiles.</title>
        <authorList>
            <person name="Bojesen A.M."/>
            <person name="Lund E."/>
        </authorList>
    </citation>
    <scope>NUCLEOTIDE SEQUENCE [LARGE SCALE GENOMIC DNA]</scope>
    <source>
        <strain evidence="10 12">ELNT2x</strain>
    </source>
</reference>
<dbReference type="Proteomes" id="UP000294619">
    <property type="component" value="Unassembled WGS sequence"/>
</dbReference>
<dbReference type="PANTHER" id="PTHR34583">
    <property type="entry name" value="ANTIPORTER SUBUNIT MNHC2-RELATED"/>
    <property type="match status" value="1"/>
</dbReference>
<keyword evidence="5 8" id="KW-1133">Transmembrane helix</keyword>
<dbReference type="RefSeq" id="WP_132966872.1">
    <property type="nucleotide sequence ID" value="NZ_LEKL01000016.1"/>
</dbReference>
<evidence type="ECO:0000256" key="6">
    <source>
        <dbReference type="ARBA" id="ARBA00023136"/>
    </source>
</evidence>
<gene>
    <name evidence="9" type="ORF">EDC16_105236</name>
    <name evidence="10" type="ORF">FHQ21_11405</name>
</gene>
<evidence type="ECO:0000256" key="8">
    <source>
        <dbReference type="SAM" id="Phobius"/>
    </source>
</evidence>
<dbReference type="Gene3D" id="1.10.287.3510">
    <property type="match status" value="1"/>
</dbReference>
<feature type="transmembrane region" description="Helical" evidence="8">
    <location>
        <begin position="28"/>
        <end position="51"/>
    </location>
</feature>
<keyword evidence="3" id="KW-1003">Cell membrane</keyword>
<dbReference type="InterPro" id="IPR050601">
    <property type="entry name" value="CPA3_antiporter_subunitC"/>
</dbReference>
<evidence type="ECO:0000313" key="9">
    <source>
        <dbReference type="EMBL" id="TCV87317.1"/>
    </source>
</evidence>
<reference evidence="9 11" key="1">
    <citation type="submission" date="2019-03" db="EMBL/GenBank/DDBJ databases">
        <title>Genomic Encyclopedia of Type Strains, Phase IV (KMG-IV): sequencing the most valuable type-strain genomes for metagenomic binning, comparative biology and taxonomic classification.</title>
        <authorList>
            <person name="Goeker M."/>
        </authorList>
    </citation>
    <scope>NUCLEOTIDE SEQUENCE [LARGE SCALE GENOMIC DNA]</scope>
    <source>
        <strain evidence="9 11">DSM 28140</strain>
    </source>
</reference>
<dbReference type="Pfam" id="PF00420">
    <property type="entry name" value="Oxidored_q2"/>
    <property type="match status" value="1"/>
</dbReference>
<accession>A0A4R3Y683</accession>
<evidence type="ECO:0000256" key="7">
    <source>
        <dbReference type="SAM" id="MobiDB-lite"/>
    </source>
</evidence>
<evidence type="ECO:0000256" key="4">
    <source>
        <dbReference type="ARBA" id="ARBA00022692"/>
    </source>
</evidence>
<dbReference type="GO" id="GO:0005886">
    <property type="term" value="C:plasma membrane"/>
    <property type="evidence" value="ECO:0007669"/>
    <property type="project" value="UniProtKB-SubCell"/>
</dbReference>
<evidence type="ECO:0000313" key="12">
    <source>
        <dbReference type="Proteomes" id="UP000305526"/>
    </source>
</evidence>
<evidence type="ECO:0000313" key="11">
    <source>
        <dbReference type="Proteomes" id="UP000294619"/>
    </source>
</evidence>
<proteinExistence type="inferred from homology"/>
<feature type="transmembrane region" description="Helical" evidence="8">
    <location>
        <begin position="6"/>
        <end position="21"/>
    </location>
</feature>
<dbReference type="PANTHER" id="PTHR34583:SF2">
    <property type="entry name" value="ANTIPORTER SUBUNIT MNHC2-RELATED"/>
    <property type="match status" value="1"/>
</dbReference>
<organism evidence="9 11">
    <name type="scientific">Testudinibacter aquarius</name>
    <dbReference type="NCBI Taxonomy" id="1524974"/>
    <lineage>
        <taxon>Bacteria</taxon>
        <taxon>Pseudomonadati</taxon>
        <taxon>Pseudomonadota</taxon>
        <taxon>Gammaproteobacteria</taxon>
        <taxon>Pasteurellales</taxon>
        <taxon>Pasteurellaceae</taxon>
        <taxon>Testudinibacter</taxon>
    </lineage>
</organism>
<protein>
    <submittedName>
        <fullName evidence="10">Cation:proton antiporter</fullName>
    </submittedName>
    <submittedName>
        <fullName evidence="9">Multisubunit sodium/proton antiporter MrpC subunit</fullName>
    </submittedName>
</protein>
<keyword evidence="12" id="KW-1185">Reference proteome</keyword>
<comment type="caution">
    <text evidence="9">The sequence shown here is derived from an EMBL/GenBank/DDBJ whole genome shotgun (WGS) entry which is preliminary data.</text>
</comment>
<evidence type="ECO:0000313" key="10">
    <source>
        <dbReference type="EMBL" id="TNG88322.1"/>
    </source>
</evidence>
<dbReference type="InterPro" id="IPR039428">
    <property type="entry name" value="NUOK/Mnh_C1-like"/>
</dbReference>
<keyword evidence="4 8" id="KW-0812">Transmembrane</keyword>
<evidence type="ECO:0000256" key="5">
    <source>
        <dbReference type="ARBA" id="ARBA00022989"/>
    </source>
</evidence>
<sequence>MTLVILITLWITLVAAIYLLLSRHALRIVIGLMLLGNAVNFIILLSGRVYSTVPAVVPLGQNVIENPANPLPQALILTAIVIGFALTCFSVVLMIKLIKKLGTDDINEWREAEPLNNSGHKPAIHPDHDDDGEFKKYRKDLC</sequence>